<evidence type="ECO:0000256" key="4">
    <source>
        <dbReference type="ARBA" id="ARBA00022723"/>
    </source>
</evidence>
<organism evidence="15 18">
    <name type="scientific">Enterococcus avium</name>
    <name type="common">Streptococcus avium</name>
    <dbReference type="NCBI Taxonomy" id="33945"/>
    <lineage>
        <taxon>Bacteria</taxon>
        <taxon>Bacillati</taxon>
        <taxon>Bacillota</taxon>
        <taxon>Bacilli</taxon>
        <taxon>Lactobacillales</taxon>
        <taxon>Enterococcaceae</taxon>
        <taxon>Enterococcus</taxon>
    </lineage>
</organism>
<evidence type="ECO:0000313" key="18">
    <source>
        <dbReference type="Proteomes" id="UP001264335"/>
    </source>
</evidence>
<dbReference type="Gene3D" id="3.40.1190.20">
    <property type="match status" value="1"/>
</dbReference>
<keyword evidence="3 15" id="KW-0808">Transferase</keyword>
<dbReference type="InterPro" id="IPR029056">
    <property type="entry name" value="Ribokinase-like"/>
</dbReference>
<evidence type="ECO:0000256" key="2">
    <source>
        <dbReference type="ARBA" id="ARBA00012104"/>
    </source>
</evidence>
<dbReference type="PANTHER" id="PTHR20858:SF19">
    <property type="entry name" value="PYRIDOXINE KINASE"/>
    <property type="match status" value="1"/>
</dbReference>
<dbReference type="GO" id="GO:0009228">
    <property type="term" value="P:thiamine biosynthetic process"/>
    <property type="evidence" value="ECO:0007669"/>
    <property type="project" value="InterPro"/>
</dbReference>
<dbReference type="GO" id="GO:0008972">
    <property type="term" value="F:phosphomethylpyrimidine kinase activity"/>
    <property type="evidence" value="ECO:0007669"/>
    <property type="project" value="InterPro"/>
</dbReference>
<evidence type="ECO:0000313" key="15">
    <source>
        <dbReference type="EMBL" id="MDT2513558.1"/>
    </source>
</evidence>
<dbReference type="NCBIfam" id="NF009078">
    <property type="entry name" value="PRK12413.1"/>
    <property type="match status" value="1"/>
</dbReference>
<keyword evidence="7" id="KW-0067">ATP-binding</keyword>
<dbReference type="Proteomes" id="UP001264335">
    <property type="component" value="Unassembled WGS sequence"/>
</dbReference>
<comment type="caution">
    <text evidence="15">The sequence shown here is derived from an EMBL/GenBank/DDBJ whole genome shotgun (WGS) entry which is preliminary data.</text>
</comment>
<dbReference type="RefSeq" id="WP_102871242.1">
    <property type="nucleotide sequence ID" value="NZ_CAAKNX010000162.1"/>
</dbReference>
<evidence type="ECO:0000313" key="17">
    <source>
        <dbReference type="Proteomes" id="UP000288388"/>
    </source>
</evidence>
<protein>
    <recommendedName>
        <fullName evidence="2">pyridoxal kinase</fullName>
        <ecNumber evidence="2">2.7.1.35</ecNumber>
    </recommendedName>
    <alternativeName>
        <fullName evidence="10">PN/PL/PM kinase</fullName>
    </alternativeName>
    <alternativeName>
        <fullName evidence="11">Pyridoxal kinase</fullName>
    </alternativeName>
    <alternativeName>
        <fullName evidence="9">Pyridoxamine kinase</fullName>
    </alternativeName>
    <alternativeName>
        <fullName evidence="12">Vitamin B6 kinase</fullName>
    </alternativeName>
</protein>
<evidence type="ECO:0000259" key="14">
    <source>
        <dbReference type="Pfam" id="PF08543"/>
    </source>
</evidence>
<dbReference type="GO" id="GO:0008478">
    <property type="term" value="F:pyridoxal kinase activity"/>
    <property type="evidence" value="ECO:0007669"/>
    <property type="project" value="UniProtKB-EC"/>
</dbReference>
<keyword evidence="5" id="KW-0547">Nucleotide-binding</keyword>
<evidence type="ECO:0000256" key="11">
    <source>
        <dbReference type="ARBA" id="ARBA00042396"/>
    </source>
</evidence>
<accession>A0A2N8PVK9</accession>
<comment type="catalytic activity">
    <reaction evidence="13">
        <text>pyridoxal + ATP = pyridoxal 5'-phosphate + ADP + H(+)</text>
        <dbReference type="Rhea" id="RHEA:10224"/>
        <dbReference type="ChEBI" id="CHEBI:15378"/>
        <dbReference type="ChEBI" id="CHEBI:17310"/>
        <dbReference type="ChEBI" id="CHEBI:30616"/>
        <dbReference type="ChEBI" id="CHEBI:456216"/>
        <dbReference type="ChEBI" id="CHEBI:597326"/>
        <dbReference type="EC" id="2.7.1.35"/>
    </reaction>
</comment>
<evidence type="ECO:0000256" key="5">
    <source>
        <dbReference type="ARBA" id="ARBA00022741"/>
    </source>
</evidence>
<evidence type="ECO:0000256" key="13">
    <source>
        <dbReference type="ARBA" id="ARBA00049293"/>
    </source>
</evidence>
<dbReference type="NCBIfam" id="TIGR00097">
    <property type="entry name" value="HMP-P_kinase"/>
    <property type="match status" value="1"/>
</dbReference>
<comment type="similarity">
    <text evidence="1">Belongs to the ThiD family.</text>
</comment>
<dbReference type="Proteomes" id="UP000288388">
    <property type="component" value="Unassembled WGS sequence"/>
</dbReference>
<dbReference type="EMBL" id="JARPWY010000008">
    <property type="protein sequence ID" value="MDT2513558.1"/>
    <property type="molecule type" value="Genomic_DNA"/>
</dbReference>
<reference evidence="16 17" key="1">
    <citation type="submission" date="2018-12" db="EMBL/GenBank/DDBJ databases">
        <title>A novel vanA-carrying plasmid in a clinical isolate of Enterococcus avium.</title>
        <authorList>
            <person name="Bernasconi O.J."/>
            <person name="Luzzaro F."/>
            <person name="Endimiani A."/>
        </authorList>
    </citation>
    <scope>NUCLEOTIDE SEQUENCE [LARGE SCALE GENOMIC DNA]</scope>
    <source>
        <strain evidence="16 17">LC0559/18</strain>
    </source>
</reference>
<keyword evidence="8" id="KW-0460">Magnesium</keyword>
<dbReference type="CDD" id="cd01169">
    <property type="entry name" value="HMPP_kinase"/>
    <property type="match status" value="1"/>
</dbReference>
<sequence>MTRTILTIAGSDTLAGGGLQSDLKTFEDYHLFGLTAITCIAVVKNGQFAITNLPTELLNDQLNTIKDNLSLDGIKLGLIHQLESLEIVKSFLRSFDGPIVLDPVMAFKETDHVYNDSYREKLIELFPFATVITPNLKEAELLSQQKISNPTEMEQAAKKIIDLGAQSVVIKGGQRLSGNLASDLFYNGEPFQYFSKPKLSNVTINGAGCTFASAIAANLVLGKDLVNAIEDSKEYVYQGIKNGLLLKNGEGNVWFGDSVKSEVMT</sequence>
<dbReference type="EC" id="2.7.1.35" evidence="2"/>
<dbReference type="AlphaFoldDB" id="A0A2N8PVK9"/>
<evidence type="ECO:0000256" key="1">
    <source>
        <dbReference type="ARBA" id="ARBA00009879"/>
    </source>
</evidence>
<dbReference type="Pfam" id="PF08543">
    <property type="entry name" value="Phos_pyr_kin"/>
    <property type="match status" value="1"/>
</dbReference>
<evidence type="ECO:0000313" key="16">
    <source>
        <dbReference type="EMBL" id="RVU95287.1"/>
    </source>
</evidence>
<evidence type="ECO:0000256" key="6">
    <source>
        <dbReference type="ARBA" id="ARBA00022777"/>
    </source>
</evidence>
<evidence type="ECO:0000256" key="9">
    <source>
        <dbReference type="ARBA" id="ARBA00042307"/>
    </source>
</evidence>
<dbReference type="GO" id="GO:0005524">
    <property type="term" value="F:ATP binding"/>
    <property type="evidence" value="ECO:0007669"/>
    <property type="project" value="UniProtKB-KW"/>
</dbReference>
<reference evidence="15 18" key="2">
    <citation type="submission" date="2023-03" db="EMBL/GenBank/DDBJ databases">
        <authorList>
            <person name="Shen W."/>
            <person name="Cai J."/>
        </authorList>
    </citation>
    <scope>NUCLEOTIDE SEQUENCE [LARGE SCALE GENOMIC DNA]</scope>
    <source>
        <strain evidence="15 18">Y2</strain>
    </source>
</reference>
<dbReference type="SUPFAM" id="SSF53613">
    <property type="entry name" value="Ribokinase-like"/>
    <property type="match status" value="1"/>
</dbReference>
<dbReference type="GO" id="GO:0005829">
    <property type="term" value="C:cytosol"/>
    <property type="evidence" value="ECO:0007669"/>
    <property type="project" value="TreeGrafter"/>
</dbReference>
<dbReference type="PANTHER" id="PTHR20858">
    <property type="entry name" value="PHOSPHOMETHYLPYRIMIDINE KINASE"/>
    <property type="match status" value="1"/>
</dbReference>
<feature type="domain" description="Pyridoxamine kinase/Phosphomethylpyrimidine kinase" evidence="14">
    <location>
        <begin position="12"/>
        <end position="253"/>
    </location>
</feature>
<dbReference type="InterPro" id="IPR004399">
    <property type="entry name" value="HMP/HMP-P_kinase_dom"/>
</dbReference>
<evidence type="ECO:0000256" key="12">
    <source>
        <dbReference type="ARBA" id="ARBA00042531"/>
    </source>
</evidence>
<dbReference type="GO" id="GO:0008902">
    <property type="term" value="F:hydroxymethylpyrimidine kinase activity"/>
    <property type="evidence" value="ECO:0007669"/>
    <property type="project" value="TreeGrafter"/>
</dbReference>
<name>A0A2N8PVK9_ENTAV</name>
<keyword evidence="6 15" id="KW-0418">Kinase</keyword>
<dbReference type="InterPro" id="IPR013749">
    <property type="entry name" value="PM/HMP-P_kinase-1"/>
</dbReference>
<proteinExistence type="inferred from homology"/>
<evidence type="ECO:0000256" key="8">
    <source>
        <dbReference type="ARBA" id="ARBA00022842"/>
    </source>
</evidence>
<dbReference type="EMBL" id="RYZS01000001">
    <property type="protein sequence ID" value="RVU95287.1"/>
    <property type="molecule type" value="Genomic_DNA"/>
</dbReference>
<gene>
    <name evidence="16" type="ORF">EK398_10860</name>
    <name evidence="15" type="ORF">P7D79_04830</name>
</gene>
<evidence type="ECO:0000256" key="7">
    <source>
        <dbReference type="ARBA" id="ARBA00022840"/>
    </source>
</evidence>
<dbReference type="GO" id="GO:0046872">
    <property type="term" value="F:metal ion binding"/>
    <property type="evidence" value="ECO:0007669"/>
    <property type="project" value="UniProtKB-KW"/>
</dbReference>
<evidence type="ECO:0000256" key="10">
    <source>
        <dbReference type="ARBA" id="ARBA00042348"/>
    </source>
</evidence>
<keyword evidence="4" id="KW-0479">Metal-binding</keyword>
<evidence type="ECO:0000256" key="3">
    <source>
        <dbReference type="ARBA" id="ARBA00022679"/>
    </source>
</evidence>